<evidence type="ECO:0000313" key="5">
    <source>
        <dbReference type="Proteomes" id="UP001222027"/>
    </source>
</evidence>
<accession>A0AAV8RC48</accession>
<dbReference type="AlphaFoldDB" id="A0AAV8RC48"/>
<dbReference type="PANTHER" id="PTHR31409:SF0">
    <property type="entry name" value="WASH COMPLEX SUBUNIT 4"/>
    <property type="match status" value="1"/>
</dbReference>
<dbReference type="InterPro" id="IPR027307">
    <property type="entry name" value="WASH7"/>
</dbReference>
<evidence type="ECO:0000259" key="3">
    <source>
        <dbReference type="Pfam" id="PF14746"/>
    </source>
</evidence>
<evidence type="ECO:0000313" key="4">
    <source>
        <dbReference type="EMBL" id="KAJ8500266.1"/>
    </source>
</evidence>
<dbReference type="EMBL" id="JAQQAF010000003">
    <property type="protein sequence ID" value="KAJ8500266.1"/>
    <property type="molecule type" value="Genomic_DNA"/>
</dbReference>
<evidence type="ECO:0000259" key="2">
    <source>
        <dbReference type="Pfam" id="PF14745"/>
    </source>
</evidence>
<dbReference type="Pfam" id="PF14744">
    <property type="entry name" value="WASH-7_mid"/>
    <property type="match status" value="1"/>
</dbReference>
<comment type="caution">
    <text evidence="4">The sequence shown here is derived from an EMBL/GenBank/DDBJ whole genome shotgun (WGS) entry which is preliminary data.</text>
</comment>
<dbReference type="InterPro" id="IPR028282">
    <property type="entry name" value="WASH-7_central"/>
</dbReference>
<dbReference type="Proteomes" id="UP001222027">
    <property type="component" value="Unassembled WGS sequence"/>
</dbReference>
<dbReference type="GO" id="GO:0007032">
    <property type="term" value="P:endosome organization"/>
    <property type="evidence" value="ECO:0007669"/>
    <property type="project" value="TreeGrafter"/>
</dbReference>
<evidence type="ECO:0000259" key="1">
    <source>
        <dbReference type="Pfam" id="PF14744"/>
    </source>
</evidence>
<feature type="domain" description="WASH complex subunit 7 C-terminal" evidence="3">
    <location>
        <begin position="995"/>
        <end position="1151"/>
    </location>
</feature>
<dbReference type="GO" id="GO:0071203">
    <property type="term" value="C:WASH complex"/>
    <property type="evidence" value="ECO:0007669"/>
    <property type="project" value="InterPro"/>
</dbReference>
<proteinExistence type="predicted"/>
<dbReference type="Pfam" id="PF14745">
    <property type="entry name" value="WASH-4_N"/>
    <property type="match status" value="1"/>
</dbReference>
<feature type="domain" description="WASH complex subunit 7 central" evidence="1">
    <location>
        <begin position="614"/>
        <end position="954"/>
    </location>
</feature>
<dbReference type="Pfam" id="PF14746">
    <property type="entry name" value="WASH-7_C"/>
    <property type="match status" value="1"/>
</dbReference>
<reference evidence="4 5" key="1">
    <citation type="submission" date="2022-12" db="EMBL/GenBank/DDBJ databases">
        <title>Chromosome-scale assembly of the Ensete ventricosum genome.</title>
        <authorList>
            <person name="Dussert Y."/>
            <person name="Stocks J."/>
            <person name="Wendawek A."/>
            <person name="Woldeyes F."/>
            <person name="Nichols R.A."/>
            <person name="Borrell J.S."/>
        </authorList>
    </citation>
    <scope>NUCLEOTIDE SEQUENCE [LARGE SCALE GENOMIC DNA]</scope>
    <source>
        <strain evidence="5">cv. Maze</strain>
        <tissue evidence="4">Seeds</tissue>
    </source>
</reference>
<dbReference type="InterPro" id="IPR028191">
    <property type="entry name" value="WASH-4_N"/>
</dbReference>
<name>A0AAV8RC48_ENSVE</name>
<protein>
    <recommendedName>
        <fullName evidence="6">WASH complex subunit 4 N-terminal domain-containing protein</fullName>
    </recommendedName>
</protein>
<dbReference type="PANTHER" id="PTHR31409">
    <property type="entry name" value="WASH COMPLEX SUBUNIT 4"/>
    <property type="match status" value="1"/>
</dbReference>
<organism evidence="4 5">
    <name type="scientific">Ensete ventricosum</name>
    <name type="common">Abyssinian banana</name>
    <name type="synonym">Musa ensete</name>
    <dbReference type="NCBI Taxonomy" id="4639"/>
    <lineage>
        <taxon>Eukaryota</taxon>
        <taxon>Viridiplantae</taxon>
        <taxon>Streptophyta</taxon>
        <taxon>Embryophyta</taxon>
        <taxon>Tracheophyta</taxon>
        <taxon>Spermatophyta</taxon>
        <taxon>Magnoliopsida</taxon>
        <taxon>Liliopsida</taxon>
        <taxon>Zingiberales</taxon>
        <taxon>Musaceae</taxon>
        <taxon>Ensete</taxon>
    </lineage>
</organism>
<dbReference type="InterPro" id="IPR028283">
    <property type="entry name" value="WASH-7_C"/>
</dbReference>
<feature type="domain" description="WASH complex subunit 4 N-terminal" evidence="2">
    <location>
        <begin position="44"/>
        <end position="613"/>
    </location>
</feature>
<dbReference type="GO" id="GO:0005768">
    <property type="term" value="C:endosome"/>
    <property type="evidence" value="ECO:0007669"/>
    <property type="project" value="TreeGrafter"/>
</dbReference>
<gene>
    <name evidence="4" type="ORF">OPV22_010818</name>
</gene>
<keyword evidence="5" id="KW-1185">Reference proteome</keyword>
<dbReference type="GO" id="GO:0016197">
    <property type="term" value="P:endosomal transport"/>
    <property type="evidence" value="ECO:0007669"/>
    <property type="project" value="TreeGrafter"/>
</dbReference>
<sequence length="1153" mass="131246">MASLLLEQQERFRQVVDECLFRSNALLADLCGDPFDSASSLPVASGADPVRLHVEPVEHSHLSLLLQSDNVAVSKFVMVLSYDCIEISNLSNLASRNLYRQLHLFGHRSSPQEVLLEGEPQKAFGESLSLFMQLCETTIRMRDVLGNLLQQLNSVYSLRDKNVRPLNSIKNLKLRTAFEALGEGLAVFLVLDEIIKQNAHIKSYLALFSRMLNKVKLDLDTFDINVEDLDLIDQVVGDVEKLLEVSFFQWLLHKESSWQATMEKVKNNKRLIDGCFSCIHEGLLEVLPRVGTWKELPHDRWKIMQHMGLFIFSTYASALTPEKKIGKILSDMLLLVPLIYVGGGKRIILIDVLKDQCPSSISSWPFMREAIRDRNVLISNYLKRISEAHSRDWQAIKDALSSWIASFHSTVHPSAEMLSEGWLRLHLQKTMQGIVLANRLQLLILSIVDLHALLEVPIKRERLKSLCHMIVSLKVLGQTFQSRGPDMIRSLPHIINIIQVDIEQLILPSKYKLQAEVDKGSQMSKLGFLNSLARGGKETDTKLIDSLSLVSMSLQMLQGGGSRQRHLIFLNSLNVLQSIGSLDLDLLRVGKLMLKLGTVANFHNIIADVTDCSFLYWRREMMENLFSIVYMDVKRFPWIQYLVDAFSDGLRFLKLGNVGKLTLEAYEKQIEYGVKNEIVGPLCRDIETDLRLHVHSTYLKGSVVVNPTKTGVRNLSWYLQIKPLLLPSKLIDISSLVGNYLSSAFYNHSTMSIYDRKIYLEMQLLAGLKYGLMLDDIHFVGNSVAHNIDINEIVQDLHAFVENYSYNIYNQVFIENVPKGQNKKNLRLIGVEDIARSITIRSLSRTCQALDSVSQFLKQIFTILSQLLQNKFWTGSSKEHIFLKNDKELTNEYPFWQQAEPRFALGKVALGDIGLSFLEQLQFIMSKIGNALGLVRILQTGSSRHCCSISRFTIDMSFAESCLKLGFDDEILAAGRMMDKAIVGNYEPDARLKSFSSFITTFIQEHEFSKDHNMKDLFQMFPSVIINLVNSRVRHKDKLLVKEYDSGSTHYMHDSFLMGTAFSLKVLGQERSFDELNWFASTRKSLEDKISSLEGSSKVEETGKVGSLARLNLWRQSSSIPVEIQKDLDECKRYQKEIELVEHVLNISRTLMS</sequence>
<evidence type="ECO:0008006" key="6">
    <source>
        <dbReference type="Google" id="ProtNLM"/>
    </source>
</evidence>